<dbReference type="OrthoDB" id="5275938at2759"/>
<dbReference type="AlphaFoldDB" id="A0A8H8S8M7"/>
<evidence type="ECO:0000313" key="2">
    <source>
        <dbReference type="Proteomes" id="UP000443090"/>
    </source>
</evidence>
<comment type="caution">
    <text evidence="1">The sequence shown here is derived from an EMBL/GenBank/DDBJ whole genome shotgun (WGS) entry which is preliminary data.</text>
</comment>
<evidence type="ECO:0000313" key="1">
    <source>
        <dbReference type="EMBL" id="TVY49046.1"/>
    </source>
</evidence>
<name>A0A8H8S8M7_9HELO</name>
<protein>
    <submittedName>
        <fullName evidence="1">Uncharacterized protein</fullName>
    </submittedName>
</protein>
<sequence>MGILRFTFRNGDVRILVTWYEIPKLVVILFFNRECLKDQIHNELSWPQQWNRSYWPRLISRNVAREPELIFHSLVEQVDFRRVNSEALNILLAVAHLRFREVALSLPYQTLLNVATLCNQYNCVDLVTLFLPQWPADAGANSSKLGEKKWLFIA</sequence>
<reference evidence="1 2" key="1">
    <citation type="submission" date="2018-05" db="EMBL/GenBank/DDBJ databases">
        <title>Genome sequencing and assembly of the regulated plant pathogen Lachnellula willkommii and related sister species for the development of diagnostic species identification markers.</title>
        <authorList>
            <person name="Giroux E."/>
            <person name="Bilodeau G."/>
        </authorList>
    </citation>
    <scope>NUCLEOTIDE SEQUENCE [LARGE SCALE GENOMIC DNA]</scope>
    <source>
        <strain evidence="1 2">CBS 160.35</strain>
    </source>
</reference>
<proteinExistence type="predicted"/>
<keyword evidence="2" id="KW-1185">Reference proteome</keyword>
<organism evidence="1 2">
    <name type="scientific">Lachnellula occidentalis</name>
    <dbReference type="NCBI Taxonomy" id="215460"/>
    <lineage>
        <taxon>Eukaryota</taxon>
        <taxon>Fungi</taxon>
        <taxon>Dikarya</taxon>
        <taxon>Ascomycota</taxon>
        <taxon>Pezizomycotina</taxon>
        <taxon>Leotiomycetes</taxon>
        <taxon>Helotiales</taxon>
        <taxon>Lachnaceae</taxon>
        <taxon>Lachnellula</taxon>
    </lineage>
</organism>
<gene>
    <name evidence="1" type="ORF">LOCC1_G001346</name>
</gene>
<dbReference type="Proteomes" id="UP000443090">
    <property type="component" value="Unassembled WGS sequence"/>
</dbReference>
<dbReference type="EMBL" id="QGMI01000024">
    <property type="protein sequence ID" value="TVY49046.1"/>
    <property type="molecule type" value="Genomic_DNA"/>
</dbReference>
<accession>A0A8H8S8M7</accession>